<accession>C8RXB9</accession>
<evidence type="ECO:0000313" key="2">
    <source>
        <dbReference type="Proteomes" id="UP000010121"/>
    </source>
</evidence>
<keyword evidence="2" id="KW-1185">Reference proteome</keyword>
<name>C8RXB9_9RHOB</name>
<dbReference type="Proteomes" id="UP000010121">
    <property type="component" value="Unassembled WGS sequence"/>
</dbReference>
<comment type="caution">
    <text evidence="1">The sequence shown here is derived from an EMBL/GenBank/DDBJ whole genome shotgun (WGS) entry which is preliminary data.</text>
</comment>
<protein>
    <submittedName>
        <fullName evidence="1">Uncharacterized protein</fullName>
    </submittedName>
</protein>
<proteinExistence type="predicted"/>
<dbReference type="AlphaFoldDB" id="C8RXB9"/>
<reference evidence="1 2" key="1">
    <citation type="submission" date="2009-08" db="EMBL/GenBank/DDBJ databases">
        <title>The draft genome of Rhodobacter sp. SW2.</title>
        <authorList>
            <consortium name="US DOE Joint Genome Institute (JGI-PGF)"/>
            <person name="Lucas S."/>
            <person name="Copeland A."/>
            <person name="Lapidus A."/>
            <person name="Glavina del Rio T."/>
            <person name="Tice H."/>
            <person name="Bruce D."/>
            <person name="Goodwin L."/>
            <person name="Pitluck S."/>
            <person name="Larimer F."/>
            <person name="Land M.L."/>
            <person name="Hauser L."/>
            <person name="Emerson D."/>
        </authorList>
    </citation>
    <scope>NUCLEOTIDE SEQUENCE [LARGE SCALE GENOMIC DNA]</scope>
    <source>
        <strain evidence="1 2">SW2</strain>
    </source>
</reference>
<dbReference type="EMBL" id="ACYY01000002">
    <property type="protein sequence ID" value="EEW26644.1"/>
    <property type="molecule type" value="Genomic_DNA"/>
</dbReference>
<sequence length="44" mass="5068">MTPTRQGELQKIAIAFNPWLHCNLRLSSPLDTFELQYGVYATSR</sequence>
<organism evidence="1 2">
    <name type="scientific">Rhodobacter ferrooxidans</name>
    <dbReference type="NCBI Taxonomy" id="371731"/>
    <lineage>
        <taxon>Bacteria</taxon>
        <taxon>Pseudomonadati</taxon>
        <taxon>Pseudomonadota</taxon>
        <taxon>Alphaproteobacteria</taxon>
        <taxon>Rhodobacterales</taxon>
        <taxon>Rhodobacter group</taxon>
        <taxon>Rhodobacter</taxon>
    </lineage>
</organism>
<gene>
    <name evidence="1" type="ORF">Rsw2DRAFT_0447</name>
</gene>
<evidence type="ECO:0000313" key="1">
    <source>
        <dbReference type="EMBL" id="EEW26644.1"/>
    </source>
</evidence>